<feature type="transmembrane region" description="Helical" evidence="1">
    <location>
        <begin position="12"/>
        <end position="32"/>
    </location>
</feature>
<evidence type="ECO:0000313" key="2">
    <source>
        <dbReference type="EMBL" id="NMH96093.1"/>
    </source>
</evidence>
<keyword evidence="3" id="KW-1185">Reference proteome</keyword>
<sequence length="132" mass="13603">MPQGQPNRIPLLALAADVVAVVVFAAIGRASHAEADDLLGLLATASPFLGGLAVVWATPWVRAHPTGLKAGGAALAGGAVLGLLLRAAFTGRLPLSFAVVTVVSLAVLLLGWRGLAHLVSRLWIRRKHRALG</sequence>
<keyword evidence="1" id="KW-0812">Transmembrane</keyword>
<dbReference type="PANTHER" id="PTHR35283:SF3">
    <property type="entry name" value="T12C22.21 PROTEIN"/>
    <property type="match status" value="1"/>
</dbReference>
<accession>A0ABX1S6I9</accession>
<name>A0ABX1S6I9_9PSEU</name>
<evidence type="ECO:0000256" key="1">
    <source>
        <dbReference type="SAM" id="Phobius"/>
    </source>
</evidence>
<comment type="caution">
    <text evidence="2">The sequence shown here is derived from an EMBL/GenBank/DDBJ whole genome shotgun (WGS) entry which is preliminary data.</text>
</comment>
<gene>
    <name evidence="2" type="ORF">HF526_01940</name>
</gene>
<feature type="transmembrane region" description="Helical" evidence="1">
    <location>
        <begin position="70"/>
        <end position="89"/>
    </location>
</feature>
<organism evidence="2 3">
    <name type="scientific">Pseudonocardia acidicola</name>
    <dbReference type="NCBI Taxonomy" id="2724939"/>
    <lineage>
        <taxon>Bacteria</taxon>
        <taxon>Bacillati</taxon>
        <taxon>Actinomycetota</taxon>
        <taxon>Actinomycetes</taxon>
        <taxon>Pseudonocardiales</taxon>
        <taxon>Pseudonocardiaceae</taxon>
        <taxon>Pseudonocardia</taxon>
    </lineage>
</organism>
<dbReference type="PANTHER" id="PTHR35283">
    <property type="entry name" value="T12C22.21 PROTEIN"/>
    <property type="match status" value="1"/>
</dbReference>
<feature type="transmembrane region" description="Helical" evidence="1">
    <location>
        <begin position="38"/>
        <end position="58"/>
    </location>
</feature>
<dbReference type="Pfam" id="PF11255">
    <property type="entry name" value="DUF3054"/>
    <property type="match status" value="1"/>
</dbReference>
<dbReference type="RefSeq" id="WP_169379450.1">
    <property type="nucleotide sequence ID" value="NZ_JAAXLA010000002.1"/>
</dbReference>
<dbReference type="Proteomes" id="UP000820669">
    <property type="component" value="Unassembled WGS sequence"/>
</dbReference>
<feature type="transmembrane region" description="Helical" evidence="1">
    <location>
        <begin position="95"/>
        <end position="119"/>
    </location>
</feature>
<dbReference type="InterPro" id="IPR021414">
    <property type="entry name" value="DUF3054"/>
</dbReference>
<proteinExistence type="predicted"/>
<evidence type="ECO:0000313" key="3">
    <source>
        <dbReference type="Proteomes" id="UP000820669"/>
    </source>
</evidence>
<protein>
    <submittedName>
        <fullName evidence="2">DUF3054 domain-containing protein</fullName>
    </submittedName>
</protein>
<reference evidence="2 3" key="1">
    <citation type="submission" date="2020-04" db="EMBL/GenBank/DDBJ databases">
        <authorList>
            <person name="Klaysubun C."/>
            <person name="Duangmal K."/>
            <person name="Lipun K."/>
        </authorList>
    </citation>
    <scope>NUCLEOTIDE SEQUENCE [LARGE SCALE GENOMIC DNA]</scope>
    <source>
        <strain evidence="2 3">K10HN5</strain>
    </source>
</reference>
<keyword evidence="1" id="KW-0472">Membrane</keyword>
<keyword evidence="1" id="KW-1133">Transmembrane helix</keyword>
<dbReference type="EMBL" id="JAAXLA010000002">
    <property type="protein sequence ID" value="NMH96093.1"/>
    <property type="molecule type" value="Genomic_DNA"/>
</dbReference>